<accession>A0A540NLZ1</accession>
<dbReference type="InterPro" id="IPR006692">
    <property type="entry name" value="Beta-prop_COPA/B_2nd"/>
</dbReference>
<protein>
    <recommendedName>
        <fullName evidence="1">COPA/B second beta-propeller domain-containing protein</fullName>
    </recommendedName>
</protein>
<sequence>MESIALLSKHSIVIANKKLVHQCTLHETIRVKNGAWDDNGVFIYTTLNHIKYCLPNGDSGIIRTLDVPVYCMETPFIVWIEMGRTVPLLLMQHNMFSSYPY</sequence>
<dbReference type="Pfam" id="PF04053">
    <property type="entry name" value="B-prop_COPA_B_2nd"/>
    <property type="match status" value="1"/>
</dbReference>
<dbReference type="GO" id="GO:0016192">
    <property type="term" value="P:vesicle-mediated transport"/>
    <property type="evidence" value="ECO:0007669"/>
    <property type="project" value="InterPro"/>
</dbReference>
<evidence type="ECO:0000259" key="1">
    <source>
        <dbReference type="Pfam" id="PF04053"/>
    </source>
</evidence>
<feature type="domain" description="COPA/B second beta-propeller" evidence="1">
    <location>
        <begin position="2"/>
        <end position="71"/>
    </location>
</feature>
<organism evidence="2 3">
    <name type="scientific">Malus baccata</name>
    <name type="common">Siberian crab apple</name>
    <name type="synonym">Pyrus baccata</name>
    <dbReference type="NCBI Taxonomy" id="106549"/>
    <lineage>
        <taxon>Eukaryota</taxon>
        <taxon>Viridiplantae</taxon>
        <taxon>Streptophyta</taxon>
        <taxon>Embryophyta</taxon>
        <taxon>Tracheophyta</taxon>
        <taxon>Spermatophyta</taxon>
        <taxon>Magnoliopsida</taxon>
        <taxon>eudicotyledons</taxon>
        <taxon>Gunneridae</taxon>
        <taxon>Pentapetalae</taxon>
        <taxon>rosids</taxon>
        <taxon>fabids</taxon>
        <taxon>Rosales</taxon>
        <taxon>Rosaceae</taxon>
        <taxon>Amygdaloideae</taxon>
        <taxon>Maleae</taxon>
        <taxon>Malus</taxon>
    </lineage>
</organism>
<dbReference type="GO" id="GO:0030117">
    <property type="term" value="C:membrane coat"/>
    <property type="evidence" value="ECO:0007669"/>
    <property type="project" value="InterPro"/>
</dbReference>
<dbReference type="GO" id="GO:0005198">
    <property type="term" value="F:structural molecule activity"/>
    <property type="evidence" value="ECO:0007669"/>
    <property type="project" value="InterPro"/>
</dbReference>
<gene>
    <name evidence="2" type="ORF">C1H46_002433</name>
</gene>
<dbReference type="EMBL" id="VIEB01000024">
    <property type="protein sequence ID" value="TQE12039.1"/>
    <property type="molecule type" value="Genomic_DNA"/>
</dbReference>
<evidence type="ECO:0000313" key="3">
    <source>
        <dbReference type="Proteomes" id="UP000315295"/>
    </source>
</evidence>
<dbReference type="STRING" id="106549.A0A540NLZ1"/>
<proteinExistence type="predicted"/>
<reference evidence="2 3" key="1">
    <citation type="journal article" date="2019" name="G3 (Bethesda)">
        <title>Sequencing of a Wild Apple (Malus baccata) Genome Unravels the Differences Between Cultivated and Wild Apple Species Regarding Disease Resistance and Cold Tolerance.</title>
        <authorList>
            <person name="Chen X."/>
        </authorList>
    </citation>
    <scope>NUCLEOTIDE SEQUENCE [LARGE SCALE GENOMIC DNA]</scope>
    <source>
        <strain evidence="3">cv. Shandingzi</strain>
        <tissue evidence="2">Leaves</tissue>
    </source>
</reference>
<name>A0A540NLZ1_MALBA</name>
<dbReference type="AlphaFoldDB" id="A0A540NLZ1"/>
<dbReference type="GO" id="GO:0006886">
    <property type="term" value="P:intracellular protein transport"/>
    <property type="evidence" value="ECO:0007669"/>
    <property type="project" value="InterPro"/>
</dbReference>
<comment type="caution">
    <text evidence="2">The sequence shown here is derived from an EMBL/GenBank/DDBJ whole genome shotgun (WGS) entry which is preliminary data.</text>
</comment>
<dbReference type="Proteomes" id="UP000315295">
    <property type="component" value="Unassembled WGS sequence"/>
</dbReference>
<evidence type="ECO:0000313" key="2">
    <source>
        <dbReference type="EMBL" id="TQE12039.1"/>
    </source>
</evidence>
<keyword evidence="3" id="KW-1185">Reference proteome</keyword>